<dbReference type="InterPro" id="IPR024983">
    <property type="entry name" value="CHAT_dom"/>
</dbReference>
<evidence type="ECO:0000313" key="2">
    <source>
        <dbReference type="EMBL" id="MBE9039955.1"/>
    </source>
</evidence>
<evidence type="ECO:0000313" key="3">
    <source>
        <dbReference type="Proteomes" id="UP000621799"/>
    </source>
</evidence>
<dbReference type="RefSeq" id="WP_264320212.1">
    <property type="nucleotide sequence ID" value="NZ_JADEXN010000044.1"/>
</dbReference>
<dbReference type="Pfam" id="PF12770">
    <property type="entry name" value="CHAT"/>
    <property type="match status" value="1"/>
</dbReference>
<reference evidence="2" key="1">
    <citation type="submission" date="2020-10" db="EMBL/GenBank/DDBJ databases">
        <authorList>
            <person name="Castelo-Branco R."/>
            <person name="Eusebio N."/>
            <person name="Adriana R."/>
            <person name="Vieira A."/>
            <person name="Brugerolle De Fraissinette N."/>
            <person name="Rezende De Castro R."/>
            <person name="Schneider M.P."/>
            <person name="Vasconcelos V."/>
            <person name="Leao P.N."/>
        </authorList>
    </citation>
    <scope>NUCLEOTIDE SEQUENCE</scope>
    <source>
        <strain evidence="2">LEGE 11467</strain>
    </source>
</reference>
<protein>
    <submittedName>
        <fullName evidence="2">CHAT domain-containing protein</fullName>
    </submittedName>
</protein>
<feature type="domain" description="CHAT" evidence="1">
    <location>
        <begin position="83"/>
        <end position="400"/>
    </location>
</feature>
<sequence>MESEAEIRNALQGLDAASQLSSPAIVCIEIQNGKLNLVLFTKQETVKLNTFSARKFEDLSNSIEALNEQIADVYYIHDSNYLEFSQNLYNWIIKPLEAKLTESRVDMLLFSLHGFEASSLPLAALHDGEKFLIQEYPISRIERPHDVIQMSQEVRTSQGSLEDINSVNVLLMGTSTWKDSNPEDNPELTFSTQIDWISAQWFRNYLPLREQEFSLDRIKEVLSQQPFEILHLATHASFDISKPQDSFIDLWDSQMSIDEFTNLLRENTVNLLVLSACQTTSGSGDQLGFAELANQVGVKTVLASQWQANQLAALAMMTEFHGNLMEQRIQRRVSLTGVNIARALREVQIDAIEGRIAMENRQIILDGQPREISEELVEQIGDGLPLNHPYFWATFTLVGSPVYIPSSEG</sequence>
<dbReference type="EMBL" id="JADEXN010000044">
    <property type="protein sequence ID" value="MBE9039955.1"/>
    <property type="molecule type" value="Genomic_DNA"/>
</dbReference>
<comment type="caution">
    <text evidence="2">The sequence shown here is derived from an EMBL/GenBank/DDBJ whole genome shotgun (WGS) entry which is preliminary data.</text>
</comment>
<proteinExistence type="predicted"/>
<dbReference type="AlphaFoldDB" id="A0A928Z6X0"/>
<organism evidence="2 3">
    <name type="scientific">Zarconia navalis LEGE 11467</name>
    <dbReference type="NCBI Taxonomy" id="1828826"/>
    <lineage>
        <taxon>Bacteria</taxon>
        <taxon>Bacillati</taxon>
        <taxon>Cyanobacteriota</taxon>
        <taxon>Cyanophyceae</taxon>
        <taxon>Oscillatoriophycideae</taxon>
        <taxon>Oscillatoriales</taxon>
        <taxon>Oscillatoriales incertae sedis</taxon>
        <taxon>Zarconia</taxon>
        <taxon>Zarconia navalis</taxon>
    </lineage>
</organism>
<dbReference type="Proteomes" id="UP000621799">
    <property type="component" value="Unassembled WGS sequence"/>
</dbReference>
<accession>A0A928Z6X0</accession>
<keyword evidence="3" id="KW-1185">Reference proteome</keyword>
<name>A0A928Z6X0_9CYAN</name>
<evidence type="ECO:0000259" key="1">
    <source>
        <dbReference type="Pfam" id="PF12770"/>
    </source>
</evidence>
<gene>
    <name evidence="2" type="ORF">IQ235_04005</name>
</gene>